<protein>
    <submittedName>
        <fullName evidence="2">Uncharacterized protein</fullName>
    </submittedName>
</protein>
<dbReference type="EMBL" id="BMWG01000012">
    <property type="protein sequence ID" value="GGZ41208.1"/>
    <property type="molecule type" value="Genomic_DNA"/>
</dbReference>
<proteinExistence type="predicted"/>
<feature type="compositionally biased region" description="Polar residues" evidence="1">
    <location>
        <begin position="18"/>
        <end position="30"/>
    </location>
</feature>
<organism evidence="2 3">
    <name type="scientific">Streptomyces inusitatus</name>
    <dbReference type="NCBI Taxonomy" id="68221"/>
    <lineage>
        <taxon>Bacteria</taxon>
        <taxon>Bacillati</taxon>
        <taxon>Actinomycetota</taxon>
        <taxon>Actinomycetes</taxon>
        <taxon>Kitasatosporales</taxon>
        <taxon>Streptomycetaceae</taxon>
        <taxon>Streptomyces</taxon>
    </lineage>
</organism>
<feature type="compositionally biased region" description="Basic and acidic residues" evidence="1">
    <location>
        <begin position="33"/>
        <end position="48"/>
    </location>
</feature>
<comment type="caution">
    <text evidence="2">The sequence shown here is derived from an EMBL/GenBank/DDBJ whole genome shotgun (WGS) entry which is preliminary data.</text>
</comment>
<sequence length="48" mass="5151">MKSLAREGDSDIGGRPGNGSSLVLMTTTLRPPTDSERNTIDVRGRYTA</sequence>
<dbReference type="AlphaFoldDB" id="A0A918QDZ8"/>
<evidence type="ECO:0000313" key="3">
    <source>
        <dbReference type="Proteomes" id="UP000630936"/>
    </source>
</evidence>
<evidence type="ECO:0000256" key="1">
    <source>
        <dbReference type="SAM" id="MobiDB-lite"/>
    </source>
</evidence>
<reference evidence="2" key="1">
    <citation type="journal article" date="2014" name="Int. J. Syst. Evol. Microbiol.">
        <title>Complete genome sequence of Corynebacterium casei LMG S-19264T (=DSM 44701T), isolated from a smear-ripened cheese.</title>
        <authorList>
            <consortium name="US DOE Joint Genome Institute (JGI-PGF)"/>
            <person name="Walter F."/>
            <person name="Albersmeier A."/>
            <person name="Kalinowski J."/>
            <person name="Ruckert C."/>
        </authorList>
    </citation>
    <scope>NUCLEOTIDE SEQUENCE</scope>
    <source>
        <strain evidence="2">JCM 4988</strain>
    </source>
</reference>
<feature type="region of interest" description="Disordered" evidence="1">
    <location>
        <begin position="1"/>
        <end position="48"/>
    </location>
</feature>
<dbReference type="Proteomes" id="UP000630936">
    <property type="component" value="Unassembled WGS sequence"/>
</dbReference>
<evidence type="ECO:0000313" key="2">
    <source>
        <dbReference type="EMBL" id="GGZ41208.1"/>
    </source>
</evidence>
<name>A0A918QDZ8_9ACTN</name>
<reference evidence="2" key="2">
    <citation type="submission" date="2020-09" db="EMBL/GenBank/DDBJ databases">
        <authorList>
            <person name="Sun Q."/>
            <person name="Ohkuma M."/>
        </authorList>
    </citation>
    <scope>NUCLEOTIDE SEQUENCE</scope>
    <source>
        <strain evidence="2">JCM 4988</strain>
    </source>
</reference>
<accession>A0A918QDZ8</accession>
<keyword evidence="3" id="KW-1185">Reference proteome</keyword>
<gene>
    <name evidence="2" type="ORF">GCM10010387_39320</name>
</gene>